<feature type="compositionally biased region" description="Basic and acidic residues" evidence="1">
    <location>
        <begin position="39"/>
        <end position="48"/>
    </location>
</feature>
<proteinExistence type="predicted"/>
<evidence type="ECO:0000313" key="3">
    <source>
        <dbReference type="Proteomes" id="UP000246464"/>
    </source>
</evidence>
<feature type="region of interest" description="Disordered" evidence="1">
    <location>
        <begin position="1"/>
        <end position="59"/>
    </location>
</feature>
<protein>
    <submittedName>
        <fullName evidence="2">Uncharacterized protein</fullName>
    </submittedName>
</protein>
<reference evidence="2 3" key="1">
    <citation type="submission" date="2017-12" db="EMBL/GenBank/DDBJ databases">
        <title>Integrating genomic resources of turbot (Scophthalmus maximus) in depth evaluation of genetic and physical mapping variation across individuals.</title>
        <authorList>
            <person name="Martinez P."/>
        </authorList>
    </citation>
    <scope>NUCLEOTIDE SEQUENCE [LARGE SCALE GENOMIC DNA]</scope>
</reference>
<keyword evidence="3" id="KW-1185">Reference proteome</keyword>
<name>A0A2U9B0W1_SCOMX</name>
<evidence type="ECO:0000313" key="2">
    <source>
        <dbReference type="EMBL" id="AWO97546.1"/>
    </source>
</evidence>
<evidence type="ECO:0000256" key="1">
    <source>
        <dbReference type="SAM" id="MobiDB-lite"/>
    </source>
</evidence>
<sequence>MATVEQRDGTQRLQRPMDEGIKPPVKFETSQSSNSFRPSDFKAHEPARNGDGNGTFGGSRREFTVMEESVEDLSRGPLGPKVRKTSLFAALVRTLPARP</sequence>
<feature type="compositionally biased region" description="Polar residues" evidence="1">
    <location>
        <begin position="28"/>
        <end position="37"/>
    </location>
</feature>
<gene>
    <name evidence="2" type="ORF">SMAX5B_021627</name>
</gene>
<organism evidence="2 3">
    <name type="scientific">Scophthalmus maximus</name>
    <name type="common">Turbot</name>
    <name type="synonym">Psetta maxima</name>
    <dbReference type="NCBI Taxonomy" id="52904"/>
    <lineage>
        <taxon>Eukaryota</taxon>
        <taxon>Metazoa</taxon>
        <taxon>Chordata</taxon>
        <taxon>Craniata</taxon>
        <taxon>Vertebrata</taxon>
        <taxon>Euteleostomi</taxon>
        <taxon>Actinopterygii</taxon>
        <taxon>Neopterygii</taxon>
        <taxon>Teleostei</taxon>
        <taxon>Neoteleostei</taxon>
        <taxon>Acanthomorphata</taxon>
        <taxon>Carangaria</taxon>
        <taxon>Pleuronectiformes</taxon>
        <taxon>Pleuronectoidei</taxon>
        <taxon>Scophthalmidae</taxon>
        <taxon>Scophthalmus</taxon>
    </lineage>
</organism>
<dbReference type="EMBL" id="CP026244">
    <property type="protein sequence ID" value="AWO97546.1"/>
    <property type="molecule type" value="Genomic_DNA"/>
</dbReference>
<feature type="compositionally biased region" description="Basic and acidic residues" evidence="1">
    <location>
        <begin position="1"/>
        <end position="21"/>
    </location>
</feature>
<dbReference type="AlphaFoldDB" id="A0A2U9B0W1"/>
<dbReference type="Proteomes" id="UP000246464">
    <property type="component" value="Chromosome 2"/>
</dbReference>
<accession>A0A2U9B0W1</accession>